<dbReference type="GO" id="GO:0005634">
    <property type="term" value="C:nucleus"/>
    <property type="evidence" value="ECO:0007669"/>
    <property type="project" value="TreeGrafter"/>
</dbReference>
<dbReference type="GO" id="GO:0003723">
    <property type="term" value="F:RNA binding"/>
    <property type="evidence" value="ECO:0007669"/>
    <property type="project" value="UniProtKB-UniRule"/>
</dbReference>
<reference evidence="8 9" key="1">
    <citation type="journal article" date="2011" name="Genome Res.">
        <title>Phylogeny-wide analysis of social amoeba genomes highlights ancient origins for complex intercellular communication.</title>
        <authorList>
            <person name="Heidel A.J."/>
            <person name="Lawal H.M."/>
            <person name="Felder M."/>
            <person name="Schilde C."/>
            <person name="Helps N.R."/>
            <person name="Tunggal B."/>
            <person name="Rivero F."/>
            <person name="John U."/>
            <person name="Schleicher M."/>
            <person name="Eichinger L."/>
            <person name="Platzer M."/>
            <person name="Noegel A.A."/>
            <person name="Schaap P."/>
            <person name="Gloeckner G."/>
        </authorList>
    </citation>
    <scope>NUCLEOTIDE SEQUENCE [LARGE SCALE GENOMIC DNA]</scope>
    <source>
        <strain evidence="9">ATCC 26659 / Pp 5 / PN500</strain>
    </source>
</reference>
<evidence type="ECO:0000256" key="1">
    <source>
        <dbReference type="ARBA" id="ARBA00004496"/>
    </source>
</evidence>
<evidence type="ECO:0000259" key="6">
    <source>
        <dbReference type="PROSITE" id="PS50304"/>
    </source>
</evidence>
<evidence type="ECO:0000313" key="9">
    <source>
        <dbReference type="Proteomes" id="UP000001396"/>
    </source>
</evidence>
<dbReference type="OMA" id="ARCADHH"/>
<evidence type="ECO:0000259" key="7">
    <source>
        <dbReference type="PROSITE" id="PS50830"/>
    </source>
</evidence>
<feature type="domain" description="TNase-like" evidence="7">
    <location>
        <begin position="358"/>
        <end position="512"/>
    </location>
</feature>
<dbReference type="SMART" id="SM00318">
    <property type="entry name" value="SNc"/>
    <property type="match status" value="4"/>
</dbReference>
<dbReference type="InterPro" id="IPR016685">
    <property type="entry name" value="Silence_cplx_Nase-comp_TudorSN"/>
</dbReference>
<dbReference type="GO" id="GO:0004518">
    <property type="term" value="F:nuclease activity"/>
    <property type="evidence" value="ECO:0007669"/>
    <property type="project" value="TreeGrafter"/>
</dbReference>
<keyword evidence="3" id="KW-0677">Repeat</keyword>
<dbReference type="InterPro" id="IPR002999">
    <property type="entry name" value="Tudor"/>
</dbReference>
<evidence type="ECO:0000256" key="2">
    <source>
        <dbReference type="ARBA" id="ARBA00022490"/>
    </source>
</evidence>
<dbReference type="SUPFAM" id="SSF63748">
    <property type="entry name" value="Tudor/PWWP/MBT"/>
    <property type="match status" value="1"/>
</dbReference>
<dbReference type="PROSITE" id="PS50830">
    <property type="entry name" value="TNASE_3"/>
    <property type="match status" value="4"/>
</dbReference>
<dbReference type="EMBL" id="ADBJ01000056">
    <property type="protein sequence ID" value="EFA75440.1"/>
    <property type="molecule type" value="Genomic_DNA"/>
</dbReference>
<dbReference type="FunFam" id="2.30.30.140:FF:000018">
    <property type="entry name" value="Serine/threonine-protein kinase 31"/>
    <property type="match status" value="1"/>
</dbReference>
<evidence type="ECO:0000256" key="4">
    <source>
        <dbReference type="PIRNR" id="PIRNR017179"/>
    </source>
</evidence>
<name>D3BTM3_HETP5</name>
<dbReference type="FunCoup" id="D3BTM3">
    <property type="interactions" value="923"/>
</dbReference>
<evidence type="ECO:0000256" key="3">
    <source>
        <dbReference type="ARBA" id="ARBA00022737"/>
    </source>
</evidence>
<dbReference type="STRING" id="670386.D3BTM3"/>
<dbReference type="Pfam" id="PF00565">
    <property type="entry name" value="SNase"/>
    <property type="match status" value="4"/>
</dbReference>
<dbReference type="GO" id="GO:0031047">
    <property type="term" value="P:regulatory ncRNA-mediated gene silencing"/>
    <property type="evidence" value="ECO:0007669"/>
    <property type="project" value="UniProtKB-UniRule"/>
</dbReference>
<dbReference type="InParanoid" id="D3BTM3"/>
<dbReference type="PANTHER" id="PTHR12302">
    <property type="entry name" value="EBNA2 BINDING PROTEIN P100"/>
    <property type="match status" value="1"/>
</dbReference>
<comment type="subcellular location">
    <subcellularLocation>
        <location evidence="1 4">Cytoplasm</location>
    </subcellularLocation>
</comment>
<dbReference type="InterPro" id="IPR035437">
    <property type="entry name" value="SNase_OB-fold_sf"/>
</dbReference>
<dbReference type="PROSITE" id="PS50304">
    <property type="entry name" value="TUDOR"/>
    <property type="match status" value="1"/>
</dbReference>
<evidence type="ECO:0000313" key="8">
    <source>
        <dbReference type="EMBL" id="EFA75440.1"/>
    </source>
</evidence>
<comment type="caution">
    <text evidence="8">The sequence shown here is derived from an EMBL/GenBank/DDBJ whole genome shotgun (WGS) entry which is preliminary data.</text>
</comment>
<feature type="domain" description="TNase-like" evidence="7">
    <location>
        <begin position="546"/>
        <end position="676"/>
    </location>
</feature>
<dbReference type="PANTHER" id="PTHR12302:SF2">
    <property type="entry name" value="STAPHYLOCOCCAL NUCLEASE DOMAIN-CONTAINING PROTEIN 1"/>
    <property type="match status" value="1"/>
</dbReference>
<dbReference type="AlphaFoldDB" id="D3BTM3"/>
<feature type="compositionally biased region" description="Low complexity" evidence="5">
    <location>
        <begin position="1"/>
        <end position="21"/>
    </location>
</feature>
<evidence type="ECO:0000256" key="5">
    <source>
        <dbReference type="SAM" id="MobiDB-lite"/>
    </source>
</evidence>
<dbReference type="SUPFAM" id="SSF50199">
    <property type="entry name" value="Staphylococcal nuclease"/>
    <property type="match status" value="5"/>
</dbReference>
<gene>
    <name evidence="8" type="primary">snd1</name>
    <name evidence="8" type="ORF">PPL_11520</name>
</gene>
<dbReference type="Gene3D" id="2.40.50.90">
    <property type="match status" value="5"/>
</dbReference>
<keyword evidence="9" id="KW-1185">Reference proteome</keyword>
<dbReference type="PIRSF" id="PIRSF017179">
    <property type="entry name" value="RISC-Tudor-SN"/>
    <property type="match status" value="1"/>
</dbReference>
<dbReference type="GO" id="GO:0006402">
    <property type="term" value="P:mRNA catabolic process"/>
    <property type="evidence" value="ECO:0007669"/>
    <property type="project" value="UniProtKB-UniRule"/>
</dbReference>
<feature type="region of interest" description="Disordered" evidence="5">
    <location>
        <begin position="903"/>
        <end position="937"/>
    </location>
</feature>
<dbReference type="GO" id="GO:0005829">
    <property type="term" value="C:cytosol"/>
    <property type="evidence" value="ECO:0007669"/>
    <property type="project" value="UniProtKB-UniRule"/>
</dbReference>
<feature type="compositionally biased region" description="Basic and acidic residues" evidence="5">
    <location>
        <begin position="903"/>
        <end position="912"/>
    </location>
</feature>
<dbReference type="GO" id="GO:0031332">
    <property type="term" value="C:RNAi effector complex"/>
    <property type="evidence" value="ECO:0007669"/>
    <property type="project" value="InterPro"/>
</dbReference>
<dbReference type="Pfam" id="PF00567">
    <property type="entry name" value="TUDOR"/>
    <property type="match status" value="1"/>
</dbReference>
<feature type="region of interest" description="Disordered" evidence="5">
    <location>
        <begin position="334"/>
        <end position="355"/>
    </location>
</feature>
<sequence>MMSATPSTTTTNTPTTTATTSQIKPNATLRGVVRAVNSGDSLVIQEIDPRGEYQQKSEYLLSGISAPRLGRPALNDKPATTDDAFAWDSRDYLRKKCIGKRVNFSIDYTNPASKKSNITAFLVDDAVNSLNKQMVESGWATVYKSKKPDPVLLQLETEAASKELGVHNKNPVALKGAVRPNHTINNFDLFNKLKGKQLQGLVENIRNSNTYKVVILPSFHLVQVQLSGVQSPAYKKDASGQMAPEPFAVDAETLVGNNVLHREIQLTLDTFDKQGNLFGSIHCAGKDVAEELLRQGLGTFVGWSANSRSAADQNNLKTAEQSAKTAGLRMWSTGAGASASSTSTTSTSSASTTSGYPDAIEGKVVEIGNSGNITILDANKNEHKVALASIRVPNLIRPNDNEQSKSKEEQKLIKFERYWAFEAKEWLRKHLIGKQVNAKLDFVRPAIAASELPEKPFYSVYLGKGNVSLGLVEAGLARVTEHKGADSRSIDYEALILAENKAKKRNAGLHSNKDSTPTFNVKDCSAADDKNLKTKATQLLPHIKGSLHGASIDYVFSAQRFKIYIPKESCLINFSLSGVRAPKRGESVEMDEISNNALLFSRANLHQHDVSVQIEDVDKGGNFLGNMLVNSKSYAMTLVENGFASVNDPMNRLYNQKAYLDAEDKAKKSKLGMWKNYDPEAEQRQYEAQLAAEAEKRAVKNEASEVIISSVISPTELFVRPNNSNTTDIEESLKKLDLDDAQVPNWSPKVGDLVNAQFSADNKWYRAKVQSIEGKDVRVQFYDYGNSETTTINKLKPLSAKFQSLAQLSYPVNLAYIKCSSSEQRIEDAIIFLEDEFLGSSMNMSVQSKEDNGRLNVLLQDGQGCLNAELLRNGLVKLDPATKRNPVVVSKLADEEKHALSKRLGMWEHGDVTSDDEDEQPKFGRGKGGRGGRGGRK</sequence>
<feature type="domain" description="TNase-like" evidence="7">
    <location>
        <begin position="27"/>
        <end position="169"/>
    </location>
</feature>
<dbReference type="Gene3D" id="2.30.30.140">
    <property type="match status" value="1"/>
</dbReference>
<feature type="region of interest" description="Disordered" evidence="5">
    <location>
        <begin position="1"/>
        <end position="25"/>
    </location>
</feature>
<keyword evidence="2 4" id="KW-0963">Cytoplasm</keyword>
<dbReference type="Proteomes" id="UP000001396">
    <property type="component" value="Unassembled WGS sequence"/>
</dbReference>
<dbReference type="InterPro" id="IPR016071">
    <property type="entry name" value="Staphylococal_nuclease_OB-fold"/>
</dbReference>
<feature type="compositionally biased region" description="Basic residues" evidence="5">
    <location>
        <begin position="924"/>
        <end position="937"/>
    </location>
</feature>
<feature type="domain" description="TNase-like" evidence="7">
    <location>
        <begin position="196"/>
        <end position="333"/>
    </location>
</feature>
<accession>D3BTM3</accession>
<dbReference type="RefSeq" id="XP_020427574.1">
    <property type="nucleotide sequence ID" value="XM_020582271.1"/>
</dbReference>
<protein>
    <submittedName>
        <fullName evidence="8">Nuclease domain-containing protein</fullName>
    </submittedName>
</protein>
<feature type="domain" description="Tudor" evidence="6">
    <location>
        <begin position="747"/>
        <end position="805"/>
    </location>
</feature>
<dbReference type="GeneID" id="31366988"/>
<organism evidence="8 9">
    <name type="scientific">Heterostelium pallidum (strain ATCC 26659 / Pp 5 / PN500)</name>
    <name type="common">Cellular slime mold</name>
    <name type="synonym">Polysphondylium pallidum</name>
    <dbReference type="NCBI Taxonomy" id="670386"/>
    <lineage>
        <taxon>Eukaryota</taxon>
        <taxon>Amoebozoa</taxon>
        <taxon>Evosea</taxon>
        <taxon>Eumycetozoa</taxon>
        <taxon>Dictyostelia</taxon>
        <taxon>Acytosteliales</taxon>
        <taxon>Acytosteliaceae</taxon>
        <taxon>Heterostelium</taxon>
    </lineage>
</organism>
<proteinExistence type="predicted"/>
<dbReference type="SMART" id="SM00333">
    <property type="entry name" value="TUDOR"/>
    <property type="match status" value="1"/>
</dbReference>